<reference evidence="2" key="1">
    <citation type="submission" date="2009-07" db="EMBL/GenBank/DDBJ databases">
        <authorList>
            <person name="Fung P.K."/>
            <person name="Ho S.C."/>
            <person name="Kwok T."/>
            <person name="Tian L.W."/>
            <person name="Lee N."/>
            <person name="Chan P.K.S."/>
            <person name="Sung J.J.Y."/>
        </authorList>
    </citation>
    <scope>NUCLEOTIDE SEQUENCE</scope>
    <source>
        <strain evidence="2">Hu/GII.4/HK/CU09N12/2009/CHN</strain>
    </source>
</reference>
<feature type="region of interest" description="Disordered" evidence="1">
    <location>
        <begin position="1"/>
        <end position="23"/>
    </location>
</feature>
<evidence type="ECO:0000313" key="2">
    <source>
        <dbReference type="EMBL" id="ACU28812.1"/>
    </source>
</evidence>
<feature type="non-terminal residue" evidence="2">
    <location>
        <position position="55"/>
    </location>
</feature>
<protein>
    <submittedName>
        <fullName evidence="2">Capsid protein</fullName>
    </submittedName>
</protein>
<accession>C7FHQ0</accession>
<evidence type="ECO:0000256" key="1">
    <source>
        <dbReference type="SAM" id="MobiDB-lite"/>
    </source>
</evidence>
<organism evidence="2">
    <name type="scientific">Norovirus Hu/GII.4/HK/CU09N12/2009/CHN</name>
    <dbReference type="NCBI Taxonomy" id="664716"/>
    <lineage>
        <taxon>Viruses</taxon>
        <taxon>Riboviria</taxon>
        <taxon>Orthornavirae</taxon>
        <taxon>Pisuviricota</taxon>
        <taxon>Pisoniviricetes</taxon>
        <taxon>Picornavirales</taxon>
        <taxon>Caliciviridae</taxon>
        <taxon>Norovirus</taxon>
        <taxon>Norovirus norwalkense</taxon>
        <taxon>Norwalk virus</taxon>
    </lineage>
</organism>
<sequence length="55" mass="5991">MKMASNDANPLMGRHPPSSQKSTMRVWVWEPVVGAPFAGPRSGAKKMKLTPGIKK</sequence>
<proteinExistence type="predicted"/>
<dbReference type="EMBL" id="GQ384454">
    <property type="protein sequence ID" value="ACU28812.1"/>
    <property type="molecule type" value="Genomic_RNA"/>
</dbReference>
<name>C7FHQ0_NORV</name>